<gene>
    <name evidence="2" type="ORF">CINC_LOCUS9277</name>
</gene>
<proteinExistence type="predicted"/>
<dbReference type="EMBL" id="LR824006">
    <property type="protein sequence ID" value="CAD0195322.1"/>
    <property type="molecule type" value="Genomic_DNA"/>
</dbReference>
<evidence type="ECO:0000256" key="1">
    <source>
        <dbReference type="SAM" id="Phobius"/>
    </source>
</evidence>
<name>A0A9N8KTZ8_CHRIL</name>
<dbReference type="AlphaFoldDB" id="A0A9N8KTZ8"/>
<dbReference type="Proteomes" id="UP001154114">
    <property type="component" value="Chromosome 3"/>
</dbReference>
<feature type="transmembrane region" description="Helical" evidence="1">
    <location>
        <begin position="22"/>
        <end position="42"/>
    </location>
</feature>
<organism evidence="2 3">
    <name type="scientific">Chrysodeixis includens</name>
    <name type="common">Soybean looper</name>
    <name type="synonym">Pseudoplusia includens</name>
    <dbReference type="NCBI Taxonomy" id="689277"/>
    <lineage>
        <taxon>Eukaryota</taxon>
        <taxon>Metazoa</taxon>
        <taxon>Ecdysozoa</taxon>
        <taxon>Arthropoda</taxon>
        <taxon>Hexapoda</taxon>
        <taxon>Insecta</taxon>
        <taxon>Pterygota</taxon>
        <taxon>Neoptera</taxon>
        <taxon>Endopterygota</taxon>
        <taxon>Lepidoptera</taxon>
        <taxon>Glossata</taxon>
        <taxon>Ditrysia</taxon>
        <taxon>Noctuoidea</taxon>
        <taxon>Noctuidae</taxon>
        <taxon>Plusiinae</taxon>
        <taxon>Chrysodeixis</taxon>
    </lineage>
</organism>
<keyword evidence="1" id="KW-0472">Membrane</keyword>
<evidence type="ECO:0000313" key="2">
    <source>
        <dbReference type="EMBL" id="CAD0195322.1"/>
    </source>
</evidence>
<reference evidence="2" key="1">
    <citation type="submission" date="2021-12" db="EMBL/GenBank/DDBJ databases">
        <authorList>
            <person name="King R."/>
        </authorList>
    </citation>
    <scope>NUCLEOTIDE SEQUENCE</scope>
</reference>
<accession>A0A9N8KTZ8</accession>
<protein>
    <submittedName>
        <fullName evidence="2">Uncharacterized protein</fullName>
    </submittedName>
</protein>
<keyword evidence="3" id="KW-1185">Reference proteome</keyword>
<sequence length="119" mass="13926">MNDYVACAAGRLRLYVCKHRQIHMLLSFIGAMFVVTYFLDLVQHLHLFHICRMRLAIDRSSVWKTIEKIDMLMGSSKKTKPFQTQVVLSSSKIRGIFTSYFRTTMSSNFKLSWLSIQRV</sequence>
<evidence type="ECO:0000313" key="3">
    <source>
        <dbReference type="Proteomes" id="UP001154114"/>
    </source>
</evidence>
<keyword evidence="1" id="KW-1133">Transmembrane helix</keyword>
<keyword evidence="1" id="KW-0812">Transmembrane</keyword>